<feature type="region of interest" description="Disordered" evidence="1">
    <location>
        <begin position="64"/>
        <end position="94"/>
    </location>
</feature>
<organism evidence="2 3">
    <name type="scientific">Pleurodeles waltl</name>
    <name type="common">Iberian ribbed newt</name>
    <dbReference type="NCBI Taxonomy" id="8319"/>
    <lineage>
        <taxon>Eukaryota</taxon>
        <taxon>Metazoa</taxon>
        <taxon>Chordata</taxon>
        <taxon>Craniata</taxon>
        <taxon>Vertebrata</taxon>
        <taxon>Euteleostomi</taxon>
        <taxon>Amphibia</taxon>
        <taxon>Batrachia</taxon>
        <taxon>Caudata</taxon>
        <taxon>Salamandroidea</taxon>
        <taxon>Salamandridae</taxon>
        <taxon>Pleurodelinae</taxon>
        <taxon>Pleurodeles</taxon>
    </lineage>
</organism>
<dbReference type="Proteomes" id="UP001066276">
    <property type="component" value="Chromosome 8"/>
</dbReference>
<keyword evidence="3" id="KW-1185">Reference proteome</keyword>
<comment type="caution">
    <text evidence="2">The sequence shown here is derived from an EMBL/GenBank/DDBJ whole genome shotgun (WGS) entry which is preliminary data.</text>
</comment>
<sequence>MPPPSSGRCGCSGLLAFPIDRLLGPSLQVPAIALLRPSGASAAHAVRGFSAALPALGRDTAGGPLLRGLGPNEAHKPSPYHPTHVSGHIPGPMG</sequence>
<accession>A0AAV7NXX8</accession>
<evidence type="ECO:0000256" key="1">
    <source>
        <dbReference type="SAM" id="MobiDB-lite"/>
    </source>
</evidence>
<name>A0AAV7NXX8_PLEWA</name>
<dbReference type="AlphaFoldDB" id="A0AAV7NXX8"/>
<evidence type="ECO:0000313" key="2">
    <source>
        <dbReference type="EMBL" id="KAJ1119238.1"/>
    </source>
</evidence>
<evidence type="ECO:0000313" key="3">
    <source>
        <dbReference type="Proteomes" id="UP001066276"/>
    </source>
</evidence>
<reference evidence="2" key="1">
    <citation type="journal article" date="2022" name="bioRxiv">
        <title>Sequencing and chromosome-scale assembly of the giantPleurodeles waltlgenome.</title>
        <authorList>
            <person name="Brown T."/>
            <person name="Elewa A."/>
            <person name="Iarovenko S."/>
            <person name="Subramanian E."/>
            <person name="Araus A.J."/>
            <person name="Petzold A."/>
            <person name="Susuki M."/>
            <person name="Suzuki K.-i.T."/>
            <person name="Hayashi T."/>
            <person name="Toyoda A."/>
            <person name="Oliveira C."/>
            <person name="Osipova E."/>
            <person name="Leigh N.D."/>
            <person name="Simon A."/>
            <person name="Yun M.H."/>
        </authorList>
    </citation>
    <scope>NUCLEOTIDE SEQUENCE</scope>
    <source>
        <strain evidence="2">20211129_DDA</strain>
        <tissue evidence="2">Liver</tissue>
    </source>
</reference>
<protein>
    <submittedName>
        <fullName evidence="2">Uncharacterized protein</fullName>
    </submittedName>
</protein>
<dbReference type="EMBL" id="JANPWB010000012">
    <property type="protein sequence ID" value="KAJ1119238.1"/>
    <property type="molecule type" value="Genomic_DNA"/>
</dbReference>
<proteinExistence type="predicted"/>
<gene>
    <name evidence="2" type="ORF">NDU88_007424</name>
</gene>